<evidence type="ECO:0000313" key="4">
    <source>
        <dbReference type="Proteomes" id="UP001235064"/>
    </source>
</evidence>
<reference evidence="3 4" key="1">
    <citation type="submission" date="2023-06" db="EMBL/GenBank/DDBJ databases">
        <title>Microbacterium sp. nov., isolated from a waste landfill.</title>
        <authorList>
            <person name="Wen W."/>
        </authorList>
    </citation>
    <scope>NUCLEOTIDE SEQUENCE [LARGE SCALE GENOMIC DNA]</scope>
    <source>
        <strain evidence="3 4">ASV49</strain>
    </source>
</reference>
<feature type="region of interest" description="Disordered" evidence="1">
    <location>
        <begin position="41"/>
        <end position="94"/>
    </location>
</feature>
<keyword evidence="4" id="KW-1185">Reference proteome</keyword>
<protein>
    <recommendedName>
        <fullName evidence="5">Anti-sigma factor</fullName>
    </recommendedName>
</protein>
<dbReference type="RefSeq" id="WP_286289145.1">
    <property type="nucleotide sequence ID" value="NZ_JASXSZ010000004.1"/>
</dbReference>
<dbReference type="EMBL" id="JASXSZ010000004">
    <property type="protein sequence ID" value="MDL9980190.1"/>
    <property type="molecule type" value="Genomic_DNA"/>
</dbReference>
<gene>
    <name evidence="3" type="ORF">QSV35_12685</name>
</gene>
<comment type="caution">
    <text evidence="3">The sequence shown here is derived from an EMBL/GenBank/DDBJ whole genome shotgun (WGS) entry which is preliminary data.</text>
</comment>
<keyword evidence="2" id="KW-1133">Transmembrane helix</keyword>
<accession>A0ABT7N0J8</accession>
<keyword evidence="2" id="KW-0812">Transmembrane</keyword>
<evidence type="ECO:0000313" key="3">
    <source>
        <dbReference type="EMBL" id="MDL9980190.1"/>
    </source>
</evidence>
<keyword evidence="2" id="KW-0472">Membrane</keyword>
<organism evidence="3 4">
    <name type="scientific">Microbacterium candidum</name>
    <dbReference type="NCBI Taxonomy" id="3041922"/>
    <lineage>
        <taxon>Bacteria</taxon>
        <taxon>Bacillati</taxon>
        <taxon>Actinomycetota</taxon>
        <taxon>Actinomycetes</taxon>
        <taxon>Micrococcales</taxon>
        <taxon>Microbacteriaceae</taxon>
        <taxon>Microbacterium</taxon>
    </lineage>
</organism>
<feature type="compositionally biased region" description="Low complexity" evidence="1">
    <location>
        <begin position="51"/>
        <end position="68"/>
    </location>
</feature>
<evidence type="ECO:0000256" key="1">
    <source>
        <dbReference type="SAM" id="MobiDB-lite"/>
    </source>
</evidence>
<feature type="transmembrane region" description="Helical" evidence="2">
    <location>
        <begin position="109"/>
        <end position="128"/>
    </location>
</feature>
<name>A0ABT7N0J8_9MICO</name>
<evidence type="ECO:0008006" key="5">
    <source>
        <dbReference type="Google" id="ProtNLM"/>
    </source>
</evidence>
<proteinExistence type="predicted"/>
<dbReference type="Proteomes" id="UP001235064">
    <property type="component" value="Unassembled WGS sequence"/>
</dbReference>
<evidence type="ECO:0000256" key="2">
    <source>
        <dbReference type="SAM" id="Phobius"/>
    </source>
</evidence>
<sequence length="273" mass="27908">MLDEEESAELRGLRARAFGADADIQDDPVALARWAELEDRARVTAPPAPAASPSAAPPASTAKPPATADEGEITPEAAEGPTESGDAAPAAASEHLRPHRIPAWRRRSVLLAALPIVAIVFTVAYLLGSSVATVAGGTASPVPRTGTALPPVLLPLDEDGVRQMYADYPGRITLSLVARLDGANLWWVTADGGATTCLAVDTAYGISSSCAPTSRVVDGIGVGVDFGPGQPIAYWVTPGGTPYIEVGSDIDSLAAEHLSGPPPSVTPTPSPTP</sequence>